<evidence type="ECO:0000259" key="1">
    <source>
        <dbReference type="Pfam" id="PF13355"/>
    </source>
</evidence>
<dbReference type="GO" id="GO:0009706">
    <property type="term" value="C:chloroplast inner membrane"/>
    <property type="evidence" value="ECO:0007669"/>
    <property type="project" value="TreeGrafter"/>
</dbReference>
<evidence type="ECO:0000313" key="5">
    <source>
        <dbReference type="Proteomes" id="UP000000226"/>
    </source>
</evidence>
<dbReference type="InterPro" id="IPR044685">
    <property type="entry name" value="CPD1-like"/>
</dbReference>
<dbReference type="InterPro" id="IPR025344">
    <property type="entry name" value="CDP1-like_IMS"/>
</dbReference>
<sequence>MAFTYAAAIAPSLSGIARIGFCDYKVSLAGSHGEVNSASFCVSSRSGKNDVVLERRKLKSADTRVVDNAQTNSSVGVEIPVSCYQLIGVPNRAEKDEIVKAVLGLKNAEIDEGYTVDIVAARQDLLMDVRDKLLFEPEYAGNLREKIPPKSSLRIPWSWLPGALCLLQEVGESKLVLEIGQTSLQHQNAKPYTDDMILSMALAECAVAKIGFEKKKVSQGFEALARAQCLLRSKPSLSKMTLLHQIEESLEELAPACTLELLSMPHAPENVDRRRGAISALRELLRQGLDVEASCQVQDWPSFLSQAFESLLAKEIVDLLPWDNLAVMRKNRKTIESQNLKAVIDSNCFYRVFKAHMAIGFSSKQKELINKAKGICECLIASEGIDLKFEESFCLFLLGQCTEAEVVEKLKQLELNSNPKNNSVLGKAIMDASAVNPSLEIWLKDSVLALYPDTKDCSPALGLFFNAQQKFSGSKNSKGGAQQMLPNICHRPLSSSGSLERRDVEEARSYMSSSPSLGFAVKQLTPTDLRSSLLSGRNENVSNPIESPVQVKRNLGSHRSSGIWHGYFPQGHIFGRVTYFTVLGCIAFASIKLSGIGLSKTLTGSHWAFTKANDNINWTADSADYPVGPAYIRQSTVPNKLKRILSMFKIQLLHQSGARDCDLRTTFTSSSPINISRRPMPVEEAETIVRQWQTIKAEALGPSHEVNCLAKVLDESMLAQWKGLANAAKERSCYWRFLLLKLSIVRADILSDGNGADMAEIEALLEEAAELIDSSRQKNPNYYLSYKVKYAMKRQDDGSWKFCENDIIETP</sequence>
<keyword evidence="5" id="KW-1185">Reference proteome</keyword>
<dbReference type="STRING" id="3885.V7C5H6"/>
<dbReference type="eggNOG" id="ENOG502QT67">
    <property type="taxonomic scope" value="Eukaryota"/>
</dbReference>
<proteinExistence type="predicted"/>
<dbReference type="Pfam" id="PF23468">
    <property type="entry name" value="ARC6"/>
    <property type="match status" value="1"/>
</dbReference>
<evidence type="ECO:0000259" key="2">
    <source>
        <dbReference type="Pfam" id="PF23468"/>
    </source>
</evidence>
<evidence type="ECO:0000259" key="3">
    <source>
        <dbReference type="Pfam" id="PF25515"/>
    </source>
</evidence>
<dbReference type="SMR" id="V7C5H6"/>
<dbReference type="InterPro" id="IPR057137">
    <property type="entry name" value="CDP1-like_a_solenoid_2"/>
</dbReference>
<dbReference type="Gramene" id="ESW24540">
    <property type="protein sequence ID" value="ESW24540"/>
    <property type="gene ID" value="PHAVU_004G139200g"/>
</dbReference>
<evidence type="ECO:0000313" key="4">
    <source>
        <dbReference type="EMBL" id="ESW24540.1"/>
    </source>
</evidence>
<feature type="domain" description="Plastid division protein CDP1-like 1st alpha solenoid" evidence="3">
    <location>
        <begin position="154"/>
        <end position="301"/>
    </location>
</feature>
<organism evidence="4 5">
    <name type="scientific">Phaseolus vulgaris</name>
    <name type="common">Kidney bean</name>
    <name type="synonym">French bean</name>
    <dbReference type="NCBI Taxonomy" id="3885"/>
    <lineage>
        <taxon>Eukaryota</taxon>
        <taxon>Viridiplantae</taxon>
        <taxon>Streptophyta</taxon>
        <taxon>Embryophyta</taxon>
        <taxon>Tracheophyta</taxon>
        <taxon>Spermatophyta</taxon>
        <taxon>Magnoliopsida</taxon>
        <taxon>eudicotyledons</taxon>
        <taxon>Gunneridae</taxon>
        <taxon>Pentapetalae</taxon>
        <taxon>rosids</taxon>
        <taxon>fabids</taxon>
        <taxon>Fabales</taxon>
        <taxon>Fabaceae</taxon>
        <taxon>Papilionoideae</taxon>
        <taxon>50 kb inversion clade</taxon>
        <taxon>NPAAA clade</taxon>
        <taxon>indigoferoid/millettioid clade</taxon>
        <taxon>Phaseoleae</taxon>
        <taxon>Phaseolus</taxon>
    </lineage>
</organism>
<dbReference type="OrthoDB" id="1708707at2759"/>
<reference evidence="5" key="1">
    <citation type="journal article" date="2014" name="Nat. Genet.">
        <title>A reference genome for common bean and genome-wide analysis of dual domestications.</title>
        <authorList>
            <person name="Schmutz J."/>
            <person name="McClean P.E."/>
            <person name="Mamidi S."/>
            <person name="Wu G.A."/>
            <person name="Cannon S.B."/>
            <person name="Grimwood J."/>
            <person name="Jenkins J."/>
            <person name="Shu S."/>
            <person name="Song Q."/>
            <person name="Chavarro C."/>
            <person name="Torres-Torres M."/>
            <person name="Geffroy V."/>
            <person name="Moghaddam S.M."/>
            <person name="Gao D."/>
            <person name="Abernathy B."/>
            <person name="Barry K."/>
            <person name="Blair M."/>
            <person name="Brick M.A."/>
            <person name="Chovatia M."/>
            <person name="Gepts P."/>
            <person name="Goodstein D.M."/>
            <person name="Gonzales M."/>
            <person name="Hellsten U."/>
            <person name="Hyten D.L."/>
            <person name="Jia G."/>
            <person name="Kelly J.D."/>
            <person name="Kudrna D."/>
            <person name="Lee R."/>
            <person name="Richard M.M."/>
            <person name="Miklas P.N."/>
            <person name="Osorno J.M."/>
            <person name="Rodrigues J."/>
            <person name="Thareau V."/>
            <person name="Urrea C.A."/>
            <person name="Wang M."/>
            <person name="Yu Y."/>
            <person name="Zhang M."/>
            <person name="Wing R.A."/>
            <person name="Cregan P.B."/>
            <person name="Rokhsar D.S."/>
            <person name="Jackson S.A."/>
        </authorList>
    </citation>
    <scope>NUCLEOTIDE SEQUENCE [LARGE SCALE GENOMIC DNA]</scope>
    <source>
        <strain evidence="5">cv. G19833</strain>
    </source>
</reference>
<accession>V7C5H6</accession>
<dbReference type="OMA" id="IVKSVMH"/>
<gene>
    <name evidence="4" type="ORF">PHAVU_004G139200g</name>
</gene>
<dbReference type="GO" id="GO:0010020">
    <property type="term" value="P:chloroplast fission"/>
    <property type="evidence" value="ECO:0007669"/>
    <property type="project" value="EnsemblPlants"/>
</dbReference>
<feature type="domain" description="Plastid division protein CDP1-like 2nd alpha solenoid" evidence="2">
    <location>
        <begin position="347"/>
        <end position="469"/>
    </location>
</feature>
<dbReference type="Proteomes" id="UP000000226">
    <property type="component" value="Chromosome 4"/>
</dbReference>
<dbReference type="AlphaFoldDB" id="V7C5H6"/>
<protein>
    <submittedName>
        <fullName evidence="4">Uncharacterized protein</fullName>
    </submittedName>
</protein>
<dbReference type="PANTHER" id="PTHR33925">
    <property type="entry name" value="PLASTID DIVISION PROTEIN CDP1, CHLOROPLASTIC-RELATED"/>
    <property type="match status" value="1"/>
</dbReference>
<feature type="domain" description="Plastid division protein CDP1-like IMS" evidence="1">
    <location>
        <begin position="685"/>
        <end position="802"/>
    </location>
</feature>
<dbReference type="Pfam" id="PF13355">
    <property type="entry name" value="ARC6-like_IMS"/>
    <property type="match status" value="1"/>
</dbReference>
<dbReference type="EMBL" id="CM002291">
    <property type="protein sequence ID" value="ESW24540.1"/>
    <property type="molecule type" value="Genomic_DNA"/>
</dbReference>
<dbReference type="InterPro" id="IPR058032">
    <property type="entry name" value="CDP1-like_a_solenoid_1"/>
</dbReference>
<dbReference type="PANTHER" id="PTHR33925:SF2">
    <property type="entry name" value="PLASTID DIVISION PROTEIN CDP1, CHLOROPLASTIC"/>
    <property type="match status" value="1"/>
</dbReference>
<dbReference type="Pfam" id="PF25515">
    <property type="entry name" value="Arm_PDR"/>
    <property type="match status" value="1"/>
</dbReference>
<name>V7C5H6_PHAVU</name>